<evidence type="ECO:0000256" key="5">
    <source>
        <dbReference type="ARBA" id="ARBA00022741"/>
    </source>
</evidence>
<keyword evidence="4" id="KW-0808">Transferase</keyword>
<dbReference type="InterPro" id="IPR037607">
    <property type="entry name" value="DGK"/>
</dbReference>
<accession>A0A061RH00</accession>
<evidence type="ECO:0000256" key="1">
    <source>
        <dbReference type="ARBA" id="ARBA00004370"/>
    </source>
</evidence>
<dbReference type="EC" id="2.7.1.107" evidence="3"/>
<dbReference type="InterPro" id="IPR001206">
    <property type="entry name" value="Diacylglycerol_kinase_cat_dom"/>
</dbReference>
<dbReference type="PROSITE" id="PS50146">
    <property type="entry name" value="DAGK"/>
    <property type="match status" value="1"/>
</dbReference>
<protein>
    <recommendedName>
        <fullName evidence="3">diacylglycerol kinase (ATP)</fullName>
        <ecNumber evidence="3">2.7.1.107</ecNumber>
    </recommendedName>
</protein>
<dbReference type="AlphaFoldDB" id="A0A061RH00"/>
<keyword evidence="5" id="KW-0547">Nucleotide-binding</keyword>
<keyword evidence="6" id="KW-0479">Metal-binding</keyword>
<comment type="subcellular location">
    <subcellularLocation>
        <location evidence="1">Membrane</location>
    </subcellularLocation>
</comment>
<dbReference type="GO" id="GO:0016020">
    <property type="term" value="C:membrane"/>
    <property type="evidence" value="ECO:0007669"/>
    <property type="project" value="UniProtKB-SubCell"/>
</dbReference>
<dbReference type="GO" id="GO:0008270">
    <property type="term" value="F:zinc ion binding"/>
    <property type="evidence" value="ECO:0007669"/>
    <property type="project" value="UniProtKB-KW"/>
</dbReference>
<evidence type="ECO:0000256" key="9">
    <source>
        <dbReference type="ARBA" id="ARBA00023136"/>
    </source>
</evidence>
<dbReference type="GO" id="GO:0005524">
    <property type="term" value="F:ATP binding"/>
    <property type="evidence" value="ECO:0007669"/>
    <property type="project" value="UniProtKB-KW"/>
</dbReference>
<evidence type="ECO:0000256" key="2">
    <source>
        <dbReference type="ARBA" id="ARBA00009280"/>
    </source>
</evidence>
<keyword evidence="6" id="KW-0863">Zinc-finger</keyword>
<dbReference type="InterPro" id="IPR016064">
    <property type="entry name" value="NAD/diacylglycerol_kinase_sf"/>
</dbReference>
<sequence>MGTGNDLARCLNWGGGMHAVRECGLPALMAEIQRAAVVLLDRWSVRISPLGDGKGQEAAVSKSMNNYVGIGVDAKAALDFHNTRNQYPAWFQSQLGNKMWYGVVGASDLIGHSCAALPLITTLEVDGRRVALPDDIEGLMILNITSYMGGVNLWTCGRAPEGYAANRPPGFGGGAPAQSMSDGIIEVVAVYGTWHLGQLQVGMAQAQRLARGRHIRLRMEGTLPMQIDGEPWMQGPAVLDVSCMGQAFMLRRLKSSSAGLMANIVAEALDNCESKGILTTAQRQAVIAELASRLGTMP</sequence>
<dbReference type="Gene3D" id="2.60.200.40">
    <property type="match status" value="1"/>
</dbReference>
<dbReference type="GO" id="GO:0004143">
    <property type="term" value="F:ATP-dependent diacylglycerol kinase activity"/>
    <property type="evidence" value="ECO:0007669"/>
    <property type="project" value="UniProtKB-EC"/>
</dbReference>
<keyword evidence="9" id="KW-0472">Membrane</keyword>
<proteinExistence type="inferred from homology"/>
<dbReference type="SUPFAM" id="SSF111331">
    <property type="entry name" value="NAD kinase/diacylglycerol kinase-like"/>
    <property type="match status" value="1"/>
</dbReference>
<dbReference type="GO" id="GO:0007200">
    <property type="term" value="P:phospholipase C-activating G protein-coupled receptor signaling pathway"/>
    <property type="evidence" value="ECO:0007669"/>
    <property type="project" value="InterPro"/>
</dbReference>
<dbReference type="PANTHER" id="PTHR11255">
    <property type="entry name" value="DIACYLGLYCEROL KINASE"/>
    <property type="match status" value="1"/>
</dbReference>
<evidence type="ECO:0000313" key="11">
    <source>
        <dbReference type="EMBL" id="JAC72187.1"/>
    </source>
</evidence>
<evidence type="ECO:0000256" key="6">
    <source>
        <dbReference type="ARBA" id="ARBA00022771"/>
    </source>
</evidence>
<evidence type="ECO:0000256" key="7">
    <source>
        <dbReference type="ARBA" id="ARBA00022777"/>
    </source>
</evidence>
<name>A0A061RH00_9CHLO</name>
<dbReference type="SMART" id="SM00045">
    <property type="entry name" value="DAGKa"/>
    <property type="match status" value="1"/>
</dbReference>
<keyword evidence="6" id="KW-0862">Zinc</keyword>
<reference evidence="11" key="1">
    <citation type="submission" date="2014-05" db="EMBL/GenBank/DDBJ databases">
        <title>The transcriptome of the halophilic microalga Tetraselmis sp. GSL018 isolated from the Great Salt Lake, Utah.</title>
        <authorList>
            <person name="Jinkerson R.E."/>
            <person name="D'Adamo S."/>
            <person name="Posewitz M.C."/>
        </authorList>
    </citation>
    <scope>NUCLEOTIDE SEQUENCE</scope>
    <source>
        <strain evidence="11">GSL018</strain>
    </source>
</reference>
<keyword evidence="8" id="KW-0067">ATP-binding</keyword>
<dbReference type="PANTHER" id="PTHR11255:SF54">
    <property type="entry name" value="DIACYLGLYCEROL KINASE THETA"/>
    <property type="match status" value="1"/>
</dbReference>
<keyword evidence="7 11" id="KW-0418">Kinase</keyword>
<evidence type="ECO:0000256" key="3">
    <source>
        <dbReference type="ARBA" id="ARBA00012133"/>
    </source>
</evidence>
<gene>
    <name evidence="11" type="primary">DGK</name>
    <name evidence="11" type="ORF">TSPGSL018_300</name>
</gene>
<evidence type="ECO:0000259" key="10">
    <source>
        <dbReference type="PROSITE" id="PS50146"/>
    </source>
</evidence>
<evidence type="ECO:0000256" key="4">
    <source>
        <dbReference type="ARBA" id="ARBA00022679"/>
    </source>
</evidence>
<dbReference type="Pfam" id="PF00609">
    <property type="entry name" value="DAGK_acc"/>
    <property type="match status" value="1"/>
</dbReference>
<organism evidence="11">
    <name type="scientific">Tetraselmis sp. GSL018</name>
    <dbReference type="NCBI Taxonomy" id="582737"/>
    <lineage>
        <taxon>Eukaryota</taxon>
        <taxon>Viridiplantae</taxon>
        <taxon>Chlorophyta</taxon>
        <taxon>core chlorophytes</taxon>
        <taxon>Chlorodendrophyceae</taxon>
        <taxon>Chlorodendrales</taxon>
        <taxon>Chlorodendraceae</taxon>
        <taxon>Tetraselmis</taxon>
    </lineage>
</organism>
<feature type="domain" description="DAGKc" evidence="10">
    <location>
        <begin position="1"/>
        <end position="49"/>
    </location>
</feature>
<dbReference type="EMBL" id="GBEZ01013838">
    <property type="protein sequence ID" value="JAC72187.1"/>
    <property type="molecule type" value="Transcribed_RNA"/>
</dbReference>
<evidence type="ECO:0000256" key="8">
    <source>
        <dbReference type="ARBA" id="ARBA00022840"/>
    </source>
</evidence>
<dbReference type="InterPro" id="IPR000756">
    <property type="entry name" value="Diacylglycerol_kin_accessory"/>
</dbReference>
<comment type="similarity">
    <text evidence="2">Belongs to the eukaryotic diacylglycerol kinase family.</text>
</comment>